<accession>A0A5C6WYL9</accession>
<dbReference type="EMBL" id="VOSL01000138">
    <property type="protein sequence ID" value="TXD32163.1"/>
    <property type="molecule type" value="Genomic_DNA"/>
</dbReference>
<dbReference type="Gene3D" id="1.10.3210.10">
    <property type="entry name" value="Hypothetical protein af1432"/>
    <property type="match status" value="1"/>
</dbReference>
<gene>
    <name evidence="1" type="ORF">FRC96_18640</name>
</gene>
<proteinExistence type="predicted"/>
<reference evidence="1 2" key="1">
    <citation type="submission" date="2019-08" db="EMBL/GenBank/DDBJ databases">
        <title>Bradymonadales sp. TMQ2.</title>
        <authorList>
            <person name="Liang Q."/>
        </authorList>
    </citation>
    <scope>NUCLEOTIDE SEQUENCE [LARGE SCALE GENOMIC DNA]</scope>
    <source>
        <strain evidence="1 2">TMQ2</strain>
    </source>
</reference>
<organism evidence="1 2">
    <name type="scientific">Lujinxingia vulgaris</name>
    <dbReference type="NCBI Taxonomy" id="2600176"/>
    <lineage>
        <taxon>Bacteria</taxon>
        <taxon>Deltaproteobacteria</taxon>
        <taxon>Bradymonadales</taxon>
        <taxon>Lujinxingiaceae</taxon>
        <taxon>Lujinxingia</taxon>
    </lineage>
</organism>
<evidence type="ECO:0008006" key="3">
    <source>
        <dbReference type="Google" id="ProtNLM"/>
    </source>
</evidence>
<dbReference type="AlphaFoldDB" id="A0A5C6WYL9"/>
<dbReference type="SUPFAM" id="SSF109604">
    <property type="entry name" value="HD-domain/PDEase-like"/>
    <property type="match status" value="1"/>
</dbReference>
<comment type="caution">
    <text evidence="1">The sequence shown here is derived from an EMBL/GenBank/DDBJ whole genome shotgun (WGS) entry which is preliminary data.</text>
</comment>
<dbReference type="RefSeq" id="WP_146976749.1">
    <property type="nucleotide sequence ID" value="NZ_VOSL01000138.1"/>
</dbReference>
<name>A0A5C6WYL9_9DELT</name>
<protein>
    <recommendedName>
        <fullName evidence="3">HD-GYP domain-containing protein</fullName>
    </recommendedName>
</protein>
<sequence length="482" mass="53574">MSEEFDSQEQELGLEAASVPLSSDDPQAFGRFVVDSVYRIMKVASIYSVDHNQTRQAMEAFMPAFRQSVAQVEGGAISLTIRGELCSVNGETLRLRRKEQERLNELHGIFKAATIRGIAFEEAMTIDDLVAFLSALNEAGRSGAGMEHVQVPNIVIQHGTPDQSIMEAIAQVNKAMYVAHVYIRALVKVRNMHEHVQQTQSPEVPTGVVRRILQTVSELLADDDFTILGLLPLRLVPPDVSSHSVNTAIYAMLLADRLGLGQQMTAYVGMAVIYQDIDRLVGISVGHRDRDPGLDSHRQFSANLRDVALMLDHVEGDVISTLRVLLTYERGCAFESEVGRPFYRAPRTLHLICRIIDLCRTYDLLIQGLQGYKTRRPDLAIQYVESRAGEVFDPHLTRLLVSTLGLFPIGSTVQLSSGESAVVIRTPSPAADPRRPVVRVLNRRDPMVIDLSDPRFEHIEIARSIDLDESAETNPSQVFLLT</sequence>
<dbReference type="Proteomes" id="UP000321046">
    <property type="component" value="Unassembled WGS sequence"/>
</dbReference>
<dbReference type="OrthoDB" id="5481630at2"/>
<evidence type="ECO:0000313" key="1">
    <source>
        <dbReference type="EMBL" id="TXD32163.1"/>
    </source>
</evidence>
<evidence type="ECO:0000313" key="2">
    <source>
        <dbReference type="Proteomes" id="UP000321046"/>
    </source>
</evidence>